<keyword evidence="2" id="KW-0560">Oxidoreductase</keyword>
<dbReference type="PRINTS" id="PR00368">
    <property type="entry name" value="FADPNR"/>
</dbReference>
<gene>
    <name evidence="4" type="ORF">FSB73_00715</name>
</gene>
<sequence>MNMRKPQTLSEVIIIGGSYSGMSAAMTLGRALRKVVLIDAGKPCNRFAPHAHNLLGSDGIAPAQLHATARAQLKLYSTIELIEDNAISFKKDKALFTVTTKKGAEFMAENLLLATGLKDSLPNIPGLLDCWGKSAIHCPYCHGFEFKGGQTGILAASNEALHMINMLMQWTSNLTIFTVEGFSFNPAALDFIHQHKIRLITEKVTGLQHQAGNLEAVTIRDVSGKLGSIPLKALYVMPPIRQALEQQAALGYNLTPSGHIEVDEAGRTATKGLYAAGDNCNRFRSLAQAMASGITAGAMINYDLINKQRPLPKM</sequence>
<dbReference type="GO" id="GO:0016491">
    <property type="term" value="F:oxidoreductase activity"/>
    <property type="evidence" value="ECO:0007669"/>
    <property type="project" value="UniProtKB-KW"/>
</dbReference>
<dbReference type="AlphaFoldDB" id="A0A5B8VFR2"/>
<dbReference type="KEGG" id="agi:FSB73_00715"/>
<name>A0A5B8VFR2_9BACT</name>
<dbReference type="Pfam" id="PF07992">
    <property type="entry name" value="Pyr_redox_2"/>
    <property type="match status" value="1"/>
</dbReference>
<feature type="domain" description="FAD/NAD(P)-binding" evidence="3">
    <location>
        <begin position="11"/>
        <end position="293"/>
    </location>
</feature>
<dbReference type="EMBL" id="CP042434">
    <property type="protein sequence ID" value="QEC70447.1"/>
    <property type="molecule type" value="Genomic_DNA"/>
</dbReference>
<organism evidence="4 5">
    <name type="scientific">Arachidicoccus ginsenosidivorans</name>
    <dbReference type="NCBI Taxonomy" id="496057"/>
    <lineage>
        <taxon>Bacteria</taxon>
        <taxon>Pseudomonadati</taxon>
        <taxon>Bacteroidota</taxon>
        <taxon>Chitinophagia</taxon>
        <taxon>Chitinophagales</taxon>
        <taxon>Chitinophagaceae</taxon>
        <taxon>Arachidicoccus</taxon>
    </lineage>
</organism>
<dbReference type="InterPro" id="IPR036188">
    <property type="entry name" value="FAD/NAD-bd_sf"/>
</dbReference>
<evidence type="ECO:0000313" key="4">
    <source>
        <dbReference type="EMBL" id="QEC70447.1"/>
    </source>
</evidence>
<keyword evidence="1" id="KW-0285">Flavoprotein</keyword>
<evidence type="ECO:0000259" key="3">
    <source>
        <dbReference type="Pfam" id="PF07992"/>
    </source>
</evidence>
<proteinExistence type="predicted"/>
<evidence type="ECO:0000313" key="5">
    <source>
        <dbReference type="Proteomes" id="UP000321291"/>
    </source>
</evidence>
<dbReference type="Proteomes" id="UP000321291">
    <property type="component" value="Chromosome"/>
</dbReference>
<dbReference type="InterPro" id="IPR023753">
    <property type="entry name" value="FAD/NAD-binding_dom"/>
</dbReference>
<dbReference type="Gene3D" id="3.50.50.60">
    <property type="entry name" value="FAD/NAD(P)-binding domain"/>
    <property type="match status" value="2"/>
</dbReference>
<dbReference type="PANTHER" id="PTHR48105">
    <property type="entry name" value="THIOREDOXIN REDUCTASE 1-RELATED-RELATED"/>
    <property type="match status" value="1"/>
</dbReference>
<dbReference type="SUPFAM" id="SSF51905">
    <property type="entry name" value="FAD/NAD(P)-binding domain"/>
    <property type="match status" value="1"/>
</dbReference>
<accession>A0A5B8VFR2</accession>
<dbReference type="PRINTS" id="PR00469">
    <property type="entry name" value="PNDRDTASEII"/>
</dbReference>
<evidence type="ECO:0000256" key="1">
    <source>
        <dbReference type="ARBA" id="ARBA00022630"/>
    </source>
</evidence>
<keyword evidence="5" id="KW-1185">Reference proteome</keyword>
<evidence type="ECO:0000256" key="2">
    <source>
        <dbReference type="ARBA" id="ARBA00023002"/>
    </source>
</evidence>
<reference evidence="4 5" key="1">
    <citation type="journal article" date="2017" name="Int. J. Syst. Evol. Microbiol.">
        <title>Arachidicoccus ginsenosidivorans sp. nov., with ginsenoside-converting activity isolated from ginseng cultivating soil.</title>
        <authorList>
            <person name="Siddiqi M.Z."/>
            <person name="Aslam Z."/>
            <person name="Im W.T."/>
        </authorList>
    </citation>
    <scope>NUCLEOTIDE SEQUENCE [LARGE SCALE GENOMIC DNA]</scope>
    <source>
        <strain evidence="4 5">Gsoil 809</strain>
    </source>
</reference>
<dbReference type="InterPro" id="IPR050097">
    <property type="entry name" value="Ferredoxin-NADP_redctase_2"/>
</dbReference>
<protein>
    <submittedName>
        <fullName evidence="4">NAD(P)/FAD-dependent oxidoreductase</fullName>
    </submittedName>
</protein>